<dbReference type="Proteomes" id="UP000076738">
    <property type="component" value="Unassembled WGS sequence"/>
</dbReference>
<name>A0A167K1M1_CALVF</name>
<gene>
    <name evidence="1" type="ORF">CALVIDRAFT_600095</name>
</gene>
<evidence type="ECO:0000313" key="2">
    <source>
        <dbReference type="Proteomes" id="UP000076738"/>
    </source>
</evidence>
<sequence>MAADRLLARAFRLADELQPPLSPPIVRDPGKPLEPNTLYFIARPEGDTVLFSLFHHYSFGLGWPIICTWPAHGRPTMTNGGAKQLSDIPIRGMFYRIEAMNTAAAREGFIQVGWDCLYDFPTAYETQDLSTCGKWVTWVLQRMRTEKVITCRPEELVPITSAALKEAPIEITGSREQVWSVADLSITAQMAAMERASPKHRLRPLGHPMDLLDDSMRDSMMESIMDSMMG</sequence>
<keyword evidence="2" id="KW-1185">Reference proteome</keyword>
<proteinExistence type="predicted"/>
<organism evidence="1 2">
    <name type="scientific">Calocera viscosa (strain TUFC12733)</name>
    <dbReference type="NCBI Taxonomy" id="1330018"/>
    <lineage>
        <taxon>Eukaryota</taxon>
        <taxon>Fungi</taxon>
        <taxon>Dikarya</taxon>
        <taxon>Basidiomycota</taxon>
        <taxon>Agaricomycotina</taxon>
        <taxon>Dacrymycetes</taxon>
        <taxon>Dacrymycetales</taxon>
        <taxon>Dacrymycetaceae</taxon>
        <taxon>Calocera</taxon>
    </lineage>
</organism>
<dbReference type="AlphaFoldDB" id="A0A167K1M1"/>
<protein>
    <submittedName>
        <fullName evidence="1">Uncharacterized protein</fullName>
    </submittedName>
</protein>
<dbReference type="EMBL" id="KV417296">
    <property type="protein sequence ID" value="KZO94158.1"/>
    <property type="molecule type" value="Genomic_DNA"/>
</dbReference>
<reference evidence="1 2" key="1">
    <citation type="journal article" date="2016" name="Mol. Biol. Evol.">
        <title>Comparative Genomics of Early-Diverging Mushroom-Forming Fungi Provides Insights into the Origins of Lignocellulose Decay Capabilities.</title>
        <authorList>
            <person name="Nagy L.G."/>
            <person name="Riley R."/>
            <person name="Tritt A."/>
            <person name="Adam C."/>
            <person name="Daum C."/>
            <person name="Floudas D."/>
            <person name="Sun H."/>
            <person name="Yadav J.S."/>
            <person name="Pangilinan J."/>
            <person name="Larsson K.H."/>
            <person name="Matsuura K."/>
            <person name="Barry K."/>
            <person name="Labutti K."/>
            <person name="Kuo R."/>
            <person name="Ohm R.A."/>
            <person name="Bhattacharya S.S."/>
            <person name="Shirouzu T."/>
            <person name="Yoshinaga Y."/>
            <person name="Martin F.M."/>
            <person name="Grigoriev I.V."/>
            <person name="Hibbett D.S."/>
        </authorList>
    </citation>
    <scope>NUCLEOTIDE SEQUENCE [LARGE SCALE GENOMIC DNA]</scope>
    <source>
        <strain evidence="1 2">TUFC12733</strain>
    </source>
</reference>
<evidence type="ECO:0000313" key="1">
    <source>
        <dbReference type="EMBL" id="KZO94158.1"/>
    </source>
</evidence>
<accession>A0A167K1M1</accession>